<evidence type="ECO:0000256" key="5">
    <source>
        <dbReference type="ARBA" id="ARBA00023136"/>
    </source>
</evidence>
<organism evidence="7 8">
    <name type="scientific">Rhodanobacter umsongensis</name>
    <dbReference type="NCBI Taxonomy" id="633153"/>
    <lineage>
        <taxon>Bacteria</taxon>
        <taxon>Pseudomonadati</taxon>
        <taxon>Pseudomonadota</taxon>
        <taxon>Gammaproteobacteria</taxon>
        <taxon>Lysobacterales</taxon>
        <taxon>Rhodanobacteraceae</taxon>
        <taxon>Rhodanobacter</taxon>
    </lineage>
</organism>
<evidence type="ECO:0000256" key="1">
    <source>
        <dbReference type="ARBA" id="ARBA00004651"/>
    </source>
</evidence>
<feature type="transmembrane region" description="Helical" evidence="6">
    <location>
        <begin position="36"/>
        <end position="63"/>
    </location>
</feature>
<dbReference type="RefSeq" id="WP_377306685.1">
    <property type="nucleotide sequence ID" value="NZ_JBHSMK010000009.1"/>
</dbReference>
<dbReference type="EMBL" id="JBHSMK010000009">
    <property type="protein sequence ID" value="MFC5438085.1"/>
    <property type="molecule type" value="Genomic_DNA"/>
</dbReference>
<comment type="subcellular location">
    <subcellularLocation>
        <location evidence="1">Cell membrane</location>
        <topology evidence="1">Multi-pass membrane protein</topology>
    </subcellularLocation>
</comment>
<protein>
    <submittedName>
        <fullName evidence="7">Lipopolysaccharide biosynthesis protein</fullName>
    </submittedName>
</protein>
<feature type="transmembrane region" description="Helical" evidence="6">
    <location>
        <begin position="120"/>
        <end position="139"/>
    </location>
</feature>
<dbReference type="Pfam" id="PF01943">
    <property type="entry name" value="Polysacc_synt"/>
    <property type="match status" value="1"/>
</dbReference>
<evidence type="ECO:0000256" key="6">
    <source>
        <dbReference type="SAM" id="Phobius"/>
    </source>
</evidence>
<evidence type="ECO:0000256" key="3">
    <source>
        <dbReference type="ARBA" id="ARBA00022692"/>
    </source>
</evidence>
<feature type="transmembrane region" description="Helical" evidence="6">
    <location>
        <begin position="304"/>
        <end position="326"/>
    </location>
</feature>
<evidence type="ECO:0000256" key="4">
    <source>
        <dbReference type="ARBA" id="ARBA00022989"/>
    </source>
</evidence>
<dbReference type="InterPro" id="IPR050833">
    <property type="entry name" value="Poly_Biosynth_Transport"/>
</dbReference>
<evidence type="ECO:0000256" key="2">
    <source>
        <dbReference type="ARBA" id="ARBA00022475"/>
    </source>
</evidence>
<keyword evidence="4 6" id="KW-1133">Transmembrane helix</keyword>
<evidence type="ECO:0000313" key="7">
    <source>
        <dbReference type="EMBL" id="MFC5438085.1"/>
    </source>
</evidence>
<keyword evidence="3 6" id="KW-0812">Transmembrane</keyword>
<dbReference type="PANTHER" id="PTHR30250:SF26">
    <property type="entry name" value="PSMA PROTEIN"/>
    <property type="match status" value="1"/>
</dbReference>
<feature type="transmembrane region" description="Helical" evidence="6">
    <location>
        <begin position="151"/>
        <end position="172"/>
    </location>
</feature>
<proteinExistence type="predicted"/>
<feature type="transmembrane region" description="Helical" evidence="6">
    <location>
        <begin position="84"/>
        <end position="105"/>
    </location>
</feature>
<dbReference type="InterPro" id="IPR002797">
    <property type="entry name" value="Polysacc_synth"/>
</dbReference>
<sequence length="429" mass="46342">MHTGMWSLIAKGSAAANLFISVPFVLRALGPEQFGAWATLVSLVTFTGFLDFGFGNGTMNLVAAAYGRQSREEVANILQESRRALLGVALCLAPIAVLVTLLVPWNHLLGMYVTATEGRIAAAAVLFSVILAIPLNLANRVQLGIGRGDRAFRWQAVGQLVTLAGVVAFAIAHAPLSVLTALAVATPLLASLANTYNLSRDPELAMTTQASSRERSLIRFNIRREGLMFFVLQLAAALAFSADLPLISIFRGASEAGAYAIVQRLFSVIPLALSLIWAPLWPIYRQALAAEDHAWIVRTLRRSLFMAVIFAATGSTILAADFGSIIDLWVHHPIAVSGIMLAGFACWCVMEAAGTAIATFLNAASVMRYQLVTSCVFAALCIVGKVWVVARVGIIWIPWVTVTTYCLANVLPLLWFGKRVFFGVFVRKY</sequence>
<feature type="transmembrane region" description="Helical" evidence="6">
    <location>
        <begin position="371"/>
        <end position="390"/>
    </location>
</feature>
<feature type="transmembrane region" description="Helical" evidence="6">
    <location>
        <begin position="12"/>
        <end position="30"/>
    </location>
</feature>
<feature type="transmembrane region" description="Helical" evidence="6">
    <location>
        <begin position="261"/>
        <end position="284"/>
    </location>
</feature>
<feature type="transmembrane region" description="Helical" evidence="6">
    <location>
        <begin position="178"/>
        <end position="196"/>
    </location>
</feature>
<reference evidence="8" key="1">
    <citation type="journal article" date="2019" name="Int. J. Syst. Evol. Microbiol.">
        <title>The Global Catalogue of Microorganisms (GCM) 10K type strain sequencing project: providing services to taxonomists for standard genome sequencing and annotation.</title>
        <authorList>
            <consortium name="The Broad Institute Genomics Platform"/>
            <consortium name="The Broad Institute Genome Sequencing Center for Infectious Disease"/>
            <person name="Wu L."/>
            <person name="Ma J."/>
        </authorList>
    </citation>
    <scope>NUCLEOTIDE SEQUENCE [LARGE SCALE GENOMIC DNA]</scope>
    <source>
        <strain evidence="8">JCM 17130</strain>
    </source>
</reference>
<feature type="transmembrane region" description="Helical" evidence="6">
    <location>
        <begin position="396"/>
        <end position="417"/>
    </location>
</feature>
<accession>A0ABW0JQ83</accession>
<keyword evidence="8" id="KW-1185">Reference proteome</keyword>
<keyword evidence="5 6" id="KW-0472">Membrane</keyword>
<feature type="transmembrane region" description="Helical" evidence="6">
    <location>
        <begin position="338"/>
        <end position="364"/>
    </location>
</feature>
<dbReference type="PANTHER" id="PTHR30250">
    <property type="entry name" value="PST FAMILY PREDICTED COLANIC ACID TRANSPORTER"/>
    <property type="match status" value="1"/>
</dbReference>
<evidence type="ECO:0000313" key="8">
    <source>
        <dbReference type="Proteomes" id="UP001596013"/>
    </source>
</evidence>
<name>A0ABW0JQ83_9GAMM</name>
<comment type="caution">
    <text evidence="7">The sequence shown here is derived from an EMBL/GenBank/DDBJ whole genome shotgun (WGS) entry which is preliminary data.</text>
</comment>
<keyword evidence="2" id="KW-1003">Cell membrane</keyword>
<dbReference type="Proteomes" id="UP001596013">
    <property type="component" value="Unassembled WGS sequence"/>
</dbReference>
<gene>
    <name evidence="7" type="ORF">ACFPME_16110</name>
</gene>
<feature type="transmembrane region" description="Helical" evidence="6">
    <location>
        <begin position="227"/>
        <end position="249"/>
    </location>
</feature>